<dbReference type="Gene3D" id="1.10.760.10">
    <property type="entry name" value="Cytochrome c-like domain"/>
    <property type="match status" value="1"/>
</dbReference>
<feature type="chain" id="PRO_5022820371" evidence="7">
    <location>
        <begin position="21"/>
        <end position="138"/>
    </location>
</feature>
<accession>A0A5A9ZFX4</accession>
<dbReference type="InterPro" id="IPR002327">
    <property type="entry name" value="Cyt_c_1A/1B"/>
</dbReference>
<evidence type="ECO:0000313" key="10">
    <source>
        <dbReference type="Proteomes" id="UP000325291"/>
    </source>
</evidence>
<dbReference type="AlphaFoldDB" id="A0A5A9ZFX4"/>
<sequence length="138" mass="14973">MKTLLTATAAFLALAAPAFAEGDAAKGEKEFNKCKSCHMIETDDGETVVRGGRTGPNLFGIVGRVAGTVEEFRYGKGLEAAAEAEFVWTEEAIAEYVEDPRKWLDDQGFPNQSKMTFKLRKGQEDVAAYLASLSEASE</sequence>
<evidence type="ECO:0000256" key="3">
    <source>
        <dbReference type="ARBA" id="ARBA00022723"/>
    </source>
</evidence>
<dbReference type="PANTHER" id="PTHR11961">
    <property type="entry name" value="CYTOCHROME C"/>
    <property type="match status" value="1"/>
</dbReference>
<protein>
    <submittedName>
        <fullName evidence="9">Cytochrome C</fullName>
    </submittedName>
</protein>
<comment type="caution">
    <text evidence="9">The sequence shown here is derived from an EMBL/GenBank/DDBJ whole genome shotgun (WGS) entry which is preliminary data.</text>
</comment>
<dbReference type="Proteomes" id="UP000325291">
    <property type="component" value="Unassembled WGS sequence"/>
</dbReference>
<organism evidence="9 10">
    <name type="scientific">Aquicoccus porphyridii</name>
    <dbReference type="NCBI Taxonomy" id="1852029"/>
    <lineage>
        <taxon>Bacteria</taxon>
        <taxon>Pseudomonadati</taxon>
        <taxon>Pseudomonadota</taxon>
        <taxon>Alphaproteobacteria</taxon>
        <taxon>Rhodobacterales</taxon>
        <taxon>Paracoccaceae</taxon>
        <taxon>Aquicoccus</taxon>
    </lineage>
</organism>
<dbReference type="SUPFAM" id="SSF46626">
    <property type="entry name" value="Cytochrome c"/>
    <property type="match status" value="1"/>
</dbReference>
<gene>
    <name evidence="9" type="ORF">FLO80_10030</name>
</gene>
<evidence type="ECO:0000256" key="5">
    <source>
        <dbReference type="ARBA" id="ARBA00023004"/>
    </source>
</evidence>
<dbReference type="GO" id="GO:0020037">
    <property type="term" value="F:heme binding"/>
    <property type="evidence" value="ECO:0007669"/>
    <property type="project" value="InterPro"/>
</dbReference>
<evidence type="ECO:0000313" key="9">
    <source>
        <dbReference type="EMBL" id="KAA0916060.1"/>
    </source>
</evidence>
<dbReference type="InterPro" id="IPR009056">
    <property type="entry name" value="Cyt_c-like_dom"/>
</dbReference>
<reference evidence="9 10" key="1">
    <citation type="submission" date="2019-07" db="EMBL/GenBank/DDBJ databases">
        <title>Aquicoccus porphyridii gen. nov., sp. nov., isolated from a small marine red alga, Porphyridium marinum.</title>
        <authorList>
            <person name="Liu L."/>
        </authorList>
    </citation>
    <scope>NUCLEOTIDE SEQUENCE [LARGE SCALE GENOMIC DNA]</scope>
    <source>
        <strain evidence="9 10">L1 8-17</strain>
    </source>
</reference>
<dbReference type="PROSITE" id="PS51007">
    <property type="entry name" value="CYTC"/>
    <property type="match status" value="1"/>
</dbReference>
<dbReference type="InterPro" id="IPR036909">
    <property type="entry name" value="Cyt_c-like_dom_sf"/>
</dbReference>
<proteinExistence type="predicted"/>
<name>A0A5A9ZFX4_9RHOB</name>
<dbReference type="EMBL" id="VINQ01000006">
    <property type="protein sequence ID" value="KAA0916060.1"/>
    <property type="molecule type" value="Genomic_DNA"/>
</dbReference>
<evidence type="ECO:0000256" key="1">
    <source>
        <dbReference type="ARBA" id="ARBA00022448"/>
    </source>
</evidence>
<keyword evidence="2 6" id="KW-0349">Heme</keyword>
<dbReference type="GO" id="GO:0009055">
    <property type="term" value="F:electron transfer activity"/>
    <property type="evidence" value="ECO:0007669"/>
    <property type="project" value="InterPro"/>
</dbReference>
<evidence type="ECO:0000259" key="8">
    <source>
        <dbReference type="PROSITE" id="PS51007"/>
    </source>
</evidence>
<keyword evidence="5 6" id="KW-0408">Iron</keyword>
<evidence type="ECO:0000256" key="4">
    <source>
        <dbReference type="ARBA" id="ARBA00022982"/>
    </source>
</evidence>
<feature type="domain" description="Cytochrome c" evidence="8">
    <location>
        <begin position="22"/>
        <end position="137"/>
    </location>
</feature>
<evidence type="ECO:0000256" key="7">
    <source>
        <dbReference type="SAM" id="SignalP"/>
    </source>
</evidence>
<feature type="signal peptide" evidence="7">
    <location>
        <begin position="1"/>
        <end position="20"/>
    </location>
</feature>
<keyword evidence="3 6" id="KW-0479">Metal-binding</keyword>
<dbReference type="RefSeq" id="WP_111367949.1">
    <property type="nucleotide sequence ID" value="NZ_JASHJG010000001.1"/>
</dbReference>
<dbReference type="GO" id="GO:0046872">
    <property type="term" value="F:metal ion binding"/>
    <property type="evidence" value="ECO:0007669"/>
    <property type="project" value="UniProtKB-KW"/>
</dbReference>
<keyword evidence="7" id="KW-0732">Signal</keyword>
<keyword evidence="10" id="KW-1185">Reference proteome</keyword>
<evidence type="ECO:0000256" key="6">
    <source>
        <dbReference type="PROSITE-ProRule" id="PRU00433"/>
    </source>
</evidence>
<keyword evidence="1" id="KW-0813">Transport</keyword>
<keyword evidence="4" id="KW-0249">Electron transport</keyword>
<evidence type="ECO:0000256" key="2">
    <source>
        <dbReference type="ARBA" id="ARBA00022617"/>
    </source>
</evidence>